<evidence type="ECO:0000313" key="1">
    <source>
        <dbReference type="EMBL" id="TQE07012.1"/>
    </source>
</evidence>
<dbReference type="EMBL" id="VIEB01000093">
    <property type="protein sequence ID" value="TQE07012.1"/>
    <property type="molecule type" value="Genomic_DNA"/>
</dbReference>
<evidence type="ECO:0000313" key="2">
    <source>
        <dbReference type="Proteomes" id="UP000315295"/>
    </source>
</evidence>
<reference evidence="1 2" key="1">
    <citation type="journal article" date="2019" name="G3 (Bethesda)">
        <title>Sequencing of a Wild Apple (Malus baccata) Genome Unravels the Differences Between Cultivated and Wild Apple Species Regarding Disease Resistance and Cold Tolerance.</title>
        <authorList>
            <person name="Chen X."/>
        </authorList>
    </citation>
    <scope>NUCLEOTIDE SEQUENCE [LARGE SCALE GENOMIC DNA]</scope>
    <source>
        <strain evidence="2">cv. Shandingzi</strain>
        <tissue evidence="1">Leaves</tissue>
    </source>
</reference>
<proteinExistence type="predicted"/>
<accession>A0A540N7I4</accession>
<name>A0A540N7I4_MALBA</name>
<comment type="caution">
    <text evidence="1">The sequence shown here is derived from an EMBL/GenBank/DDBJ whole genome shotgun (WGS) entry which is preliminary data.</text>
</comment>
<organism evidence="1 2">
    <name type="scientific">Malus baccata</name>
    <name type="common">Siberian crab apple</name>
    <name type="synonym">Pyrus baccata</name>
    <dbReference type="NCBI Taxonomy" id="106549"/>
    <lineage>
        <taxon>Eukaryota</taxon>
        <taxon>Viridiplantae</taxon>
        <taxon>Streptophyta</taxon>
        <taxon>Embryophyta</taxon>
        <taxon>Tracheophyta</taxon>
        <taxon>Spermatophyta</taxon>
        <taxon>Magnoliopsida</taxon>
        <taxon>eudicotyledons</taxon>
        <taxon>Gunneridae</taxon>
        <taxon>Pentapetalae</taxon>
        <taxon>rosids</taxon>
        <taxon>fabids</taxon>
        <taxon>Rosales</taxon>
        <taxon>Rosaceae</taxon>
        <taxon>Amygdaloideae</taxon>
        <taxon>Maleae</taxon>
        <taxon>Malus</taxon>
    </lineage>
</organism>
<protein>
    <submittedName>
        <fullName evidence="1">Uncharacterized protein</fullName>
    </submittedName>
</protein>
<dbReference type="Proteomes" id="UP000315295">
    <property type="component" value="Unassembled WGS sequence"/>
</dbReference>
<dbReference type="AlphaFoldDB" id="A0A540N7I4"/>
<gene>
    <name evidence="1" type="ORF">C1H46_007402</name>
</gene>
<keyword evidence="2" id="KW-1185">Reference proteome</keyword>
<sequence length="51" mass="5750">MDGTSISVVLGVIYGSLIRKLMEPKTRLDLLMESQLPKIDQGVDAWFKAVW</sequence>